<dbReference type="GO" id="GO:0005886">
    <property type="term" value="C:plasma membrane"/>
    <property type="evidence" value="ECO:0007669"/>
    <property type="project" value="TreeGrafter"/>
</dbReference>
<dbReference type="PANTHER" id="PTHR16059:SF16">
    <property type="entry name" value="ANTHRAX TOXIN RECEPTOR-LIKE"/>
    <property type="match status" value="1"/>
</dbReference>
<feature type="transmembrane region" description="Helical" evidence="9">
    <location>
        <begin position="405"/>
        <end position="428"/>
    </location>
</feature>
<dbReference type="GO" id="GO:0009986">
    <property type="term" value="C:cell surface"/>
    <property type="evidence" value="ECO:0007669"/>
    <property type="project" value="TreeGrafter"/>
</dbReference>
<dbReference type="RefSeq" id="XP_020729568.2">
    <property type="nucleotide sequence ID" value="XM_020873909.2"/>
</dbReference>
<evidence type="ECO:0000256" key="9">
    <source>
        <dbReference type="SAM" id="Phobius"/>
    </source>
</evidence>
<comment type="subcellular location">
    <subcellularLocation>
        <location evidence="1">Membrane</location>
        <topology evidence="1">Single-pass type I membrane protein</topology>
    </subcellularLocation>
</comment>
<dbReference type="InterPro" id="IPR008400">
    <property type="entry name" value="Anthrax_toxin_rcpt_extracel"/>
</dbReference>
<feature type="chain" id="PRO_5047162214" evidence="10">
    <location>
        <begin position="26"/>
        <end position="573"/>
    </location>
</feature>
<dbReference type="AlphaFoldDB" id="A0A6J0VWD6"/>
<dbReference type="OrthoDB" id="10035766at2759"/>
<reference evidence="13" key="2">
    <citation type="submission" date="2025-08" db="UniProtKB">
        <authorList>
            <consortium name="RefSeq"/>
        </authorList>
    </citation>
    <scope>IDENTIFICATION</scope>
    <source>
        <tissue evidence="13">Tongue muscle</tissue>
    </source>
</reference>
<keyword evidence="4" id="KW-0479">Metal-binding</keyword>
<evidence type="ECO:0000313" key="12">
    <source>
        <dbReference type="Proteomes" id="UP001652640"/>
    </source>
</evidence>
<feature type="domain" description="VWFA" evidence="11">
    <location>
        <begin position="87"/>
        <end position="258"/>
    </location>
</feature>
<evidence type="ECO:0000256" key="4">
    <source>
        <dbReference type="ARBA" id="ARBA00022723"/>
    </source>
</evidence>
<dbReference type="InParanoid" id="A0A6J0VWD6"/>
<keyword evidence="12" id="KW-1185">Reference proteome</keyword>
<keyword evidence="7 9" id="KW-0472">Membrane</keyword>
<dbReference type="GO" id="GO:0046872">
    <property type="term" value="F:metal ion binding"/>
    <property type="evidence" value="ECO:0007669"/>
    <property type="project" value="UniProtKB-KW"/>
</dbReference>
<feature type="region of interest" description="Disordered" evidence="8">
    <location>
        <begin position="359"/>
        <end position="392"/>
    </location>
</feature>
<evidence type="ECO:0000256" key="10">
    <source>
        <dbReference type="SAM" id="SignalP"/>
    </source>
</evidence>
<name>A0A6J0VWD6_ODOVR</name>
<protein>
    <submittedName>
        <fullName evidence="13">Anthrax toxin receptor-like isoform X1</fullName>
    </submittedName>
</protein>
<feature type="compositionally biased region" description="Pro residues" evidence="8">
    <location>
        <begin position="374"/>
        <end position="392"/>
    </location>
</feature>
<evidence type="ECO:0000256" key="8">
    <source>
        <dbReference type="SAM" id="MobiDB-lite"/>
    </source>
</evidence>
<evidence type="ECO:0000256" key="7">
    <source>
        <dbReference type="ARBA" id="ARBA00023136"/>
    </source>
</evidence>
<proteinExistence type="inferred from homology"/>
<dbReference type="GO" id="GO:0004888">
    <property type="term" value="F:transmembrane signaling receptor activity"/>
    <property type="evidence" value="ECO:0007669"/>
    <property type="project" value="TreeGrafter"/>
</dbReference>
<reference evidence="12" key="1">
    <citation type="journal article" date="2022" name="J. Hered.">
        <title>A De Novo Chromosome-Level Genome Assembly of the White-Tailed Deer, Odocoileus Virginianus.</title>
        <authorList>
            <person name="London E.W."/>
            <person name="Roca A.L."/>
            <person name="Novakofski J.E."/>
            <person name="Mateus-Pinilla N.E."/>
        </authorList>
    </citation>
    <scope>NUCLEOTIDE SEQUENCE [LARGE SCALE GENOMIC DNA]</scope>
</reference>
<dbReference type="InterPro" id="IPR036465">
    <property type="entry name" value="vWFA_dom_sf"/>
</dbReference>
<comment type="similarity">
    <text evidence="2">Belongs to the ATR family.</text>
</comment>
<keyword evidence="5 10" id="KW-0732">Signal</keyword>
<accession>A0A6J0VWD6</accession>
<evidence type="ECO:0000256" key="3">
    <source>
        <dbReference type="ARBA" id="ARBA00022692"/>
    </source>
</evidence>
<dbReference type="PANTHER" id="PTHR16059">
    <property type="entry name" value="ANTHRAX TOXIN RECEPTOR"/>
    <property type="match status" value="1"/>
</dbReference>
<evidence type="ECO:0000259" key="11">
    <source>
        <dbReference type="PROSITE" id="PS50234"/>
    </source>
</evidence>
<dbReference type="Gene3D" id="3.40.50.410">
    <property type="entry name" value="von Willebrand factor, type A domain"/>
    <property type="match status" value="1"/>
</dbReference>
<dbReference type="CDD" id="cd01474">
    <property type="entry name" value="vWA_ATR"/>
    <property type="match status" value="1"/>
</dbReference>
<dbReference type="PROSITE" id="PS50234">
    <property type="entry name" value="VWFA"/>
    <property type="match status" value="1"/>
</dbReference>
<dbReference type="SMART" id="SM00327">
    <property type="entry name" value="VWA"/>
    <property type="match status" value="1"/>
</dbReference>
<dbReference type="Proteomes" id="UP001652640">
    <property type="component" value="Chromosome 7"/>
</dbReference>
<gene>
    <name evidence="13" type="primary">ANTXRL</name>
</gene>
<keyword evidence="6 9" id="KW-1133">Transmembrane helix</keyword>
<evidence type="ECO:0000256" key="1">
    <source>
        <dbReference type="ARBA" id="ARBA00004479"/>
    </source>
</evidence>
<evidence type="ECO:0000256" key="6">
    <source>
        <dbReference type="ARBA" id="ARBA00022989"/>
    </source>
</evidence>
<dbReference type="GeneID" id="110125061"/>
<dbReference type="SUPFAM" id="SSF53300">
    <property type="entry name" value="vWA-like"/>
    <property type="match status" value="1"/>
</dbReference>
<dbReference type="Pfam" id="PF05587">
    <property type="entry name" value="Anth_Ig"/>
    <property type="match status" value="1"/>
</dbReference>
<evidence type="ECO:0000256" key="5">
    <source>
        <dbReference type="ARBA" id="ARBA00022729"/>
    </source>
</evidence>
<dbReference type="Pfam" id="PF00092">
    <property type="entry name" value="VWA"/>
    <property type="match status" value="1"/>
</dbReference>
<dbReference type="InterPro" id="IPR002035">
    <property type="entry name" value="VWF_A"/>
</dbReference>
<keyword evidence="3 9" id="KW-0812">Transmembrane</keyword>
<dbReference type="KEGG" id="ovr:110125061"/>
<feature type="signal peptide" evidence="10">
    <location>
        <begin position="1"/>
        <end position="25"/>
    </location>
</feature>
<organism evidence="12 13">
    <name type="scientific">Odocoileus virginianus</name>
    <name type="common">White-tailed deer</name>
    <dbReference type="NCBI Taxonomy" id="9874"/>
    <lineage>
        <taxon>Eukaryota</taxon>
        <taxon>Metazoa</taxon>
        <taxon>Chordata</taxon>
        <taxon>Craniata</taxon>
        <taxon>Vertebrata</taxon>
        <taxon>Euteleostomi</taxon>
        <taxon>Mammalia</taxon>
        <taxon>Eutheria</taxon>
        <taxon>Laurasiatheria</taxon>
        <taxon>Artiodactyla</taxon>
        <taxon>Ruminantia</taxon>
        <taxon>Pecora</taxon>
        <taxon>Cervidae</taxon>
        <taxon>Odocoileinae</taxon>
        <taxon>Odocoileus</taxon>
    </lineage>
</organism>
<sequence length="573" mass="64339">MESWRPGMPGPTLFLLLVLPPPLLSLGSFQHSGPGWKDLHHLGLDWGKLYRHLIQNSKSFQHLQGPRTWHRKSRSGEDKNSCQSSFDLYFILDMSGSVNNNWMNIYSFVEDLVKKFENPNLRMSFITFSTEGHTIMKLTSDRNEVHDGLIRLQNIVPTGDTYMQEGFKKAIEQIEQAHSGESKVHSMIICLTDGTLEELPLKETIKEADKARKMGATVYCVGVKNFKENQLMEIADSPYHVFAVDHGFKALKNIVDPLESKSCIEITSVEPSDICVGDEYELMISGKGFNNAKSEDDVICRFKFKDKQIDEKANSVKDTSMICPGLKIENPDETFSLEISLNNGISFINNDVSLTSKDCASTRARGPAEATSTPPAPSPAAQPPPETPPKPPAPPAQVIPYVNPLYFFALIPALLLLSLMFWCIWWLCHRRPVKEPPPVLNPEREPEETCQMPCPTVIVPCGCQGGGMKRMEGKLDSLCEFVQRCNQMSVMWCPTRDMGKCVNFALMRPHCAPLHCSPKVCTQPSRECFTLNNCCSRYQHSPTMCSRPPSRMQPFISIPTRTVNRATLSLQPP</sequence>
<evidence type="ECO:0000313" key="13">
    <source>
        <dbReference type="RefSeq" id="XP_020729568.2"/>
    </source>
</evidence>
<evidence type="ECO:0000256" key="2">
    <source>
        <dbReference type="ARBA" id="ARBA00008095"/>
    </source>
</evidence>